<organism evidence="14 15">
    <name type="scientific">Aquatica leii</name>
    <dbReference type="NCBI Taxonomy" id="1421715"/>
    <lineage>
        <taxon>Eukaryota</taxon>
        <taxon>Metazoa</taxon>
        <taxon>Ecdysozoa</taxon>
        <taxon>Arthropoda</taxon>
        <taxon>Hexapoda</taxon>
        <taxon>Insecta</taxon>
        <taxon>Pterygota</taxon>
        <taxon>Neoptera</taxon>
        <taxon>Endopterygota</taxon>
        <taxon>Coleoptera</taxon>
        <taxon>Polyphaga</taxon>
        <taxon>Elateriformia</taxon>
        <taxon>Elateroidea</taxon>
        <taxon>Lampyridae</taxon>
        <taxon>Luciolinae</taxon>
        <taxon>Aquatica</taxon>
    </lineage>
</organism>
<keyword evidence="8" id="KW-0675">Receptor</keyword>
<dbReference type="Pfam" id="PF00002">
    <property type="entry name" value="7tm_2"/>
    <property type="match status" value="2"/>
</dbReference>
<feature type="domain" description="G-protein coupled receptors family 2 profile 2" evidence="13">
    <location>
        <begin position="168"/>
        <end position="434"/>
    </location>
</feature>
<evidence type="ECO:0000256" key="2">
    <source>
        <dbReference type="ARBA" id="ARBA00008979"/>
    </source>
</evidence>
<evidence type="ECO:0000256" key="7">
    <source>
        <dbReference type="ARBA" id="ARBA00023136"/>
    </source>
</evidence>
<evidence type="ECO:0000259" key="13">
    <source>
        <dbReference type="PROSITE" id="PS50261"/>
    </source>
</evidence>
<feature type="region of interest" description="Disordered" evidence="10">
    <location>
        <begin position="843"/>
        <end position="1042"/>
    </location>
</feature>
<evidence type="ECO:0000256" key="9">
    <source>
        <dbReference type="ARBA" id="ARBA00023224"/>
    </source>
</evidence>
<comment type="subcellular location">
    <subcellularLocation>
        <location evidence="1">Endomembrane system</location>
        <topology evidence="1">Multi-pass membrane protein</topology>
    </subcellularLocation>
</comment>
<dbReference type="GO" id="GO:0012505">
    <property type="term" value="C:endomembrane system"/>
    <property type="evidence" value="ECO:0007669"/>
    <property type="project" value="UniProtKB-SubCell"/>
</dbReference>
<feature type="transmembrane region" description="Helical" evidence="11">
    <location>
        <begin position="328"/>
        <end position="349"/>
    </location>
</feature>
<dbReference type="EMBL" id="JARPUR010000007">
    <property type="protein sequence ID" value="KAK4872683.1"/>
    <property type="molecule type" value="Genomic_DNA"/>
</dbReference>
<keyword evidence="9" id="KW-0807">Transducer</keyword>
<accession>A0AAN7SKQ1</accession>
<evidence type="ECO:0000256" key="8">
    <source>
        <dbReference type="ARBA" id="ARBA00023170"/>
    </source>
</evidence>
<dbReference type="InterPro" id="IPR017981">
    <property type="entry name" value="GPCR_2-like_7TM"/>
</dbReference>
<keyword evidence="7 11" id="KW-0472">Membrane</keyword>
<dbReference type="Pfam" id="PF06652">
    <property type="entry name" value="Methuselah_N"/>
    <property type="match status" value="1"/>
</dbReference>
<evidence type="ECO:0000256" key="12">
    <source>
        <dbReference type="SAM" id="SignalP"/>
    </source>
</evidence>
<feature type="transmembrane region" description="Helical" evidence="11">
    <location>
        <begin position="588"/>
        <end position="610"/>
    </location>
</feature>
<reference evidence="15" key="1">
    <citation type="submission" date="2023-01" db="EMBL/GenBank/DDBJ databases">
        <title>Key to firefly adult light organ development and bioluminescence: homeobox transcription factors regulate luciferase expression and transportation to peroxisome.</title>
        <authorList>
            <person name="Fu X."/>
        </authorList>
    </citation>
    <scope>NUCLEOTIDE SEQUENCE [LARGE SCALE GENOMIC DNA]</scope>
</reference>
<feature type="chain" id="PRO_5042926041" description="G-protein coupled receptors family 2 profile 2 domain-containing protein" evidence="12">
    <location>
        <begin position="19"/>
        <end position="1087"/>
    </location>
</feature>
<protein>
    <recommendedName>
        <fullName evidence="13">G-protein coupled receptors family 2 profile 2 domain-containing protein</fullName>
    </recommendedName>
</protein>
<feature type="compositionally biased region" description="Basic and acidic residues" evidence="10">
    <location>
        <begin position="1010"/>
        <end position="1042"/>
    </location>
</feature>
<evidence type="ECO:0000256" key="6">
    <source>
        <dbReference type="ARBA" id="ARBA00023040"/>
    </source>
</evidence>
<feature type="transmembrane region" description="Helical" evidence="11">
    <location>
        <begin position="280"/>
        <end position="301"/>
    </location>
</feature>
<dbReference type="GO" id="GO:0008528">
    <property type="term" value="F:G protein-coupled peptide receptor activity"/>
    <property type="evidence" value="ECO:0007669"/>
    <property type="project" value="TreeGrafter"/>
</dbReference>
<dbReference type="Proteomes" id="UP001353858">
    <property type="component" value="Unassembled WGS sequence"/>
</dbReference>
<dbReference type="Gene3D" id="1.20.1070.10">
    <property type="entry name" value="Rhodopsin 7-helix transmembrane proteins"/>
    <property type="match status" value="2"/>
</dbReference>
<feature type="transmembrane region" description="Helical" evidence="11">
    <location>
        <begin position="412"/>
        <end position="432"/>
    </location>
</feature>
<evidence type="ECO:0000256" key="11">
    <source>
        <dbReference type="SAM" id="Phobius"/>
    </source>
</evidence>
<feature type="signal peptide" evidence="12">
    <location>
        <begin position="1"/>
        <end position="18"/>
    </location>
</feature>
<keyword evidence="4 12" id="KW-0732">Signal</keyword>
<dbReference type="InterPro" id="IPR000832">
    <property type="entry name" value="GPCR_2_secretin-like"/>
</dbReference>
<dbReference type="SUPFAM" id="SSF63877">
    <property type="entry name" value="Methuselah ectodomain"/>
    <property type="match status" value="2"/>
</dbReference>
<comment type="similarity">
    <text evidence="2">Belongs to the G-protein coupled receptor 2 family. Mth subfamily.</text>
</comment>
<evidence type="ECO:0000256" key="3">
    <source>
        <dbReference type="ARBA" id="ARBA00022692"/>
    </source>
</evidence>
<evidence type="ECO:0000256" key="1">
    <source>
        <dbReference type="ARBA" id="ARBA00004127"/>
    </source>
</evidence>
<dbReference type="GO" id="GO:0007166">
    <property type="term" value="P:cell surface receptor signaling pathway"/>
    <property type="evidence" value="ECO:0007669"/>
    <property type="project" value="InterPro"/>
</dbReference>
<feature type="transmembrane region" description="Helical" evidence="11">
    <location>
        <begin position="663"/>
        <end position="683"/>
    </location>
</feature>
<sequence>MRLRIVFIFFTTLDSVWCFCREESAIKADIIKNKLNYTHIDFSYNGSISDCGCEKKTCIRKCCEENYEYVDSLCVYKDNPTTFNVHQKTALIDDASIHREVITGGPSCPYHFYQLDPNNYSYDEFFLQKDGELWLPDGDLHFSLDQYCLESTGDYVWAFGCSPSVDEGNTAYTVGMMISIPFLLATFIVYALLPKKTIHGKSLMCYVASLLFGYMLLCILNIYFLERFWCITVALVCLYCFVASFFWMNTMSIDIWWTFTSARHFSGITKAAARKQFRLYNLYAWGVPVLLILTVTLLNTFTSETNWYNPKIGTGYCWIKNGITLLMYFYGPLAFIIVINLILFAITALKIKKLKKETAMLRSVRFQKHNEEERQRFNLYVKLSLAMGVNWIMEIVSWAVTWQVGSVPSSVWYLTDLCNALYGVIIFFIFACKKKIWNTLKTRKCCEEKYVLRDNICVYNDTHRLSFGVHQKDALVDGTSLQREVITGVPNCPNNFYRLDPGDYPEDEFFLQEDGQLWSPDGDNYISLDTYCLETTNENLWALVCVPVTVEHEKTINTAGMMVSMPFLLATFIAYALLPKKNIHAKSLMCYVSSLFLAYVFLCIINSEYLAKTLCIITGLACLYFFSVSFVWMNVMSIDIWWTFSGTRDFSGNTRYAARKQFMLYNLYAWGVPFVVVLIVGLLNTFSNATSWYNSNIGNGTCWIRGPIPQLIFFYAPLALIIIVNLTLFAITAFKIKKLQDETAILRSDKFTKHSEEEHQRFKLYIRLSLAMGVNWIMEIVSWAVDWQVGSVPRPVWYLTDFCNAMYGVIIFFIFAWKRKIWIILKNQYGCFKDATVSKNADPTVRRSSLRRSPTHSDSSTEWGRERSKSPLAAIIAEGRTEPQTGAEQQDIPQAQTPGWDPAYDRGATGAPWNSEPIVETASREEVPTDIGQAQSEQESQTDGKALVTMASSDDEHKSTEEGSVHGDENKKRKAKRSPRYAARASPVNISKWCKKQRGGNQSSPLTTSCKEEGDKSGPRERRIVNENKQSKEKEKEPSDSIKRMKDLIAKMVEFKTNNKSVHKQLKEGIDVLHNIIRKVGRENVRD</sequence>
<dbReference type="InterPro" id="IPR051384">
    <property type="entry name" value="Mth_GPCR"/>
</dbReference>
<feature type="transmembrane region" description="Helical" evidence="11">
    <location>
        <begin position="616"/>
        <end position="642"/>
    </location>
</feature>
<evidence type="ECO:0000313" key="15">
    <source>
        <dbReference type="Proteomes" id="UP001353858"/>
    </source>
</evidence>
<feature type="transmembrane region" description="Helical" evidence="11">
    <location>
        <begin position="379"/>
        <end position="400"/>
    </location>
</feature>
<dbReference type="AlphaFoldDB" id="A0AAN7SKQ1"/>
<feature type="compositionally biased region" description="Basic and acidic residues" evidence="10">
    <location>
        <begin position="954"/>
        <end position="971"/>
    </location>
</feature>
<evidence type="ECO:0000256" key="4">
    <source>
        <dbReference type="ARBA" id="ARBA00022729"/>
    </source>
</evidence>
<proteinExistence type="inferred from homology"/>
<dbReference type="InterPro" id="IPR023311">
    <property type="entry name" value="Methusela_ecto_dom_2"/>
</dbReference>
<feature type="compositionally biased region" description="Polar residues" evidence="10">
    <location>
        <begin position="999"/>
        <end position="1009"/>
    </location>
</feature>
<feature type="transmembrane region" description="Helical" evidence="11">
    <location>
        <begin position="712"/>
        <end position="734"/>
    </location>
</feature>
<comment type="caution">
    <text evidence="14">The sequence shown here is derived from an EMBL/GenBank/DDBJ whole genome shotgun (WGS) entry which is preliminary data.</text>
</comment>
<dbReference type="GO" id="GO:0005886">
    <property type="term" value="C:plasma membrane"/>
    <property type="evidence" value="ECO:0007669"/>
    <property type="project" value="TreeGrafter"/>
</dbReference>
<dbReference type="PANTHER" id="PTHR47154">
    <property type="entry name" value="G-PROTEIN COUPLED RECEPTOR MTH-RELATED"/>
    <property type="match status" value="1"/>
</dbReference>
<dbReference type="InterPro" id="IPR010596">
    <property type="entry name" value="Methuselah_N_dom"/>
</dbReference>
<feature type="compositionally biased region" description="Polar residues" evidence="10">
    <location>
        <begin position="932"/>
        <end position="943"/>
    </location>
</feature>
<feature type="transmembrane region" description="Helical" evidence="11">
    <location>
        <begin position="797"/>
        <end position="817"/>
    </location>
</feature>
<feature type="transmembrane region" description="Helical" evidence="11">
    <location>
        <begin position="205"/>
        <end position="225"/>
    </location>
</feature>
<feature type="transmembrane region" description="Helical" evidence="11">
    <location>
        <begin position="171"/>
        <end position="193"/>
    </location>
</feature>
<feature type="compositionally biased region" description="Polar residues" evidence="10">
    <location>
        <begin position="882"/>
        <end position="897"/>
    </location>
</feature>
<dbReference type="InterPro" id="IPR036272">
    <property type="entry name" value="Methuselah_N_sf"/>
</dbReference>
<keyword evidence="5 11" id="KW-1133">Transmembrane helix</keyword>
<name>A0AAN7SKQ1_9COLE</name>
<evidence type="ECO:0000256" key="5">
    <source>
        <dbReference type="ARBA" id="ARBA00022989"/>
    </source>
</evidence>
<feature type="domain" description="G-protein coupled receptors family 2 profile 2" evidence="13">
    <location>
        <begin position="553"/>
        <end position="819"/>
    </location>
</feature>
<gene>
    <name evidence="14" type="ORF">RN001_014712</name>
</gene>
<dbReference type="Gene3D" id="2.170.180.11">
    <property type="entry name" value="Methuselah ectodomain, domain 2"/>
    <property type="match status" value="2"/>
</dbReference>
<evidence type="ECO:0000313" key="14">
    <source>
        <dbReference type="EMBL" id="KAK4872683.1"/>
    </source>
</evidence>
<keyword evidence="3 11" id="KW-0812">Transmembrane</keyword>
<keyword evidence="6" id="KW-0297">G-protein coupled receptor</keyword>
<dbReference type="PANTHER" id="PTHR47154:SF2">
    <property type="entry name" value="G-PROTEIN COUPLED RECEPTOR MTH-RELATED"/>
    <property type="match status" value="1"/>
</dbReference>
<evidence type="ECO:0000256" key="10">
    <source>
        <dbReference type="SAM" id="MobiDB-lite"/>
    </source>
</evidence>
<feature type="transmembrane region" description="Helical" evidence="11">
    <location>
        <begin position="231"/>
        <end position="259"/>
    </location>
</feature>
<dbReference type="CDD" id="cd15039">
    <property type="entry name" value="7tmB3_Methuselah-like"/>
    <property type="match status" value="2"/>
</dbReference>
<dbReference type="PROSITE" id="PS50261">
    <property type="entry name" value="G_PROTEIN_RECEP_F2_4"/>
    <property type="match status" value="2"/>
</dbReference>
<keyword evidence="15" id="KW-1185">Reference proteome</keyword>